<reference evidence="1 2" key="1">
    <citation type="submission" date="2019-05" db="EMBL/GenBank/DDBJ databases">
        <title>Draft Whole-Genome sequence of the green sulfur bacterium Chlorobaculum thiosulfatiphilum DSM 249.</title>
        <authorList>
            <person name="Meyer T.E."/>
            <person name="Kyndt J.A."/>
        </authorList>
    </citation>
    <scope>NUCLEOTIDE SEQUENCE [LARGE SCALE GENOMIC DNA]</scope>
    <source>
        <strain evidence="1 2">DSM 249</strain>
    </source>
</reference>
<dbReference type="Proteomes" id="UP000308271">
    <property type="component" value="Unassembled WGS sequence"/>
</dbReference>
<dbReference type="OrthoDB" id="9791535at2"/>
<accession>A0A5C4S4R6</accession>
<protein>
    <recommendedName>
        <fullName evidence="3">C_GCAxxG_C_C family protein</fullName>
    </recommendedName>
</protein>
<name>A0A5C4S4R6_CHLTI</name>
<dbReference type="InterPro" id="IPR010181">
    <property type="entry name" value="CGCAxxGCC_motif"/>
</dbReference>
<dbReference type="AlphaFoldDB" id="A0A5C4S4R6"/>
<evidence type="ECO:0000313" key="1">
    <source>
        <dbReference type="EMBL" id="TNJ38426.1"/>
    </source>
</evidence>
<dbReference type="RefSeq" id="WP_139457353.1">
    <property type="nucleotide sequence ID" value="NZ_VDCH01000020.1"/>
</dbReference>
<comment type="caution">
    <text evidence="1">The sequence shown here is derived from an EMBL/GenBank/DDBJ whole genome shotgun (WGS) entry which is preliminary data.</text>
</comment>
<gene>
    <name evidence="1" type="ORF">FGF66_09215</name>
</gene>
<dbReference type="NCBIfam" id="TIGR01909">
    <property type="entry name" value="C_GCAxxG_C_C"/>
    <property type="match status" value="1"/>
</dbReference>
<dbReference type="EMBL" id="VDCH01000020">
    <property type="protein sequence ID" value="TNJ38426.1"/>
    <property type="molecule type" value="Genomic_DNA"/>
</dbReference>
<organism evidence="1 2">
    <name type="scientific">Chlorobaculum thiosulfatiphilum</name>
    <name type="common">Chlorobium limicola f.sp. thiosulfatophilum</name>
    <dbReference type="NCBI Taxonomy" id="115852"/>
    <lineage>
        <taxon>Bacteria</taxon>
        <taxon>Pseudomonadati</taxon>
        <taxon>Chlorobiota</taxon>
        <taxon>Chlorobiia</taxon>
        <taxon>Chlorobiales</taxon>
        <taxon>Chlorobiaceae</taxon>
        <taxon>Chlorobaculum</taxon>
    </lineage>
</organism>
<evidence type="ECO:0008006" key="3">
    <source>
        <dbReference type="Google" id="ProtNLM"/>
    </source>
</evidence>
<proteinExistence type="predicted"/>
<evidence type="ECO:0000313" key="2">
    <source>
        <dbReference type="Proteomes" id="UP000308271"/>
    </source>
</evidence>
<keyword evidence="2" id="KW-1185">Reference proteome</keyword>
<sequence>MQRKEKALELFGNRCNCSQAVFAAFRQAEVLDEASALRLATVFGGGVAGSGGEMCGAVTGALMALSMRYDMGGIGELANKKRTYELGRQFMEEFEKRMGSCRCESMLGLCIGEQENLQKARELKLFETVCVDAVGTASDILEEMLGAEVS</sequence>
<dbReference type="Pfam" id="PF09719">
    <property type="entry name" value="C_GCAxxG_C_C"/>
    <property type="match status" value="1"/>
</dbReference>